<name>A0A4C1XPP7_EUMVA</name>
<keyword evidence="2" id="KW-1185">Reference proteome</keyword>
<dbReference type="EMBL" id="BGZK01000890">
    <property type="protein sequence ID" value="GBP64175.1"/>
    <property type="molecule type" value="Genomic_DNA"/>
</dbReference>
<accession>A0A4C1XPP7</accession>
<sequence length="91" mass="10102">MKHSDAHAAAGSRVTTRLFGSLCQRSRAHRGTKSVAALASRARAAVKRRPLNDREQRSRGVADAERAVGLLLRKHERGESSELINRKLYLI</sequence>
<proteinExistence type="predicted"/>
<comment type="caution">
    <text evidence="1">The sequence shown here is derived from an EMBL/GenBank/DDBJ whole genome shotgun (WGS) entry which is preliminary data.</text>
</comment>
<protein>
    <submittedName>
        <fullName evidence="1">Uncharacterized protein</fullName>
    </submittedName>
</protein>
<evidence type="ECO:0000313" key="2">
    <source>
        <dbReference type="Proteomes" id="UP000299102"/>
    </source>
</evidence>
<reference evidence="1 2" key="1">
    <citation type="journal article" date="2019" name="Commun. Biol.">
        <title>The bagworm genome reveals a unique fibroin gene that provides high tensile strength.</title>
        <authorList>
            <person name="Kono N."/>
            <person name="Nakamura H."/>
            <person name="Ohtoshi R."/>
            <person name="Tomita M."/>
            <person name="Numata K."/>
            <person name="Arakawa K."/>
        </authorList>
    </citation>
    <scope>NUCLEOTIDE SEQUENCE [LARGE SCALE GENOMIC DNA]</scope>
</reference>
<dbReference type="AlphaFoldDB" id="A0A4C1XPP7"/>
<evidence type="ECO:0000313" key="1">
    <source>
        <dbReference type="EMBL" id="GBP64175.1"/>
    </source>
</evidence>
<organism evidence="1 2">
    <name type="scientific">Eumeta variegata</name>
    <name type="common">Bagworm moth</name>
    <name type="synonym">Eumeta japonica</name>
    <dbReference type="NCBI Taxonomy" id="151549"/>
    <lineage>
        <taxon>Eukaryota</taxon>
        <taxon>Metazoa</taxon>
        <taxon>Ecdysozoa</taxon>
        <taxon>Arthropoda</taxon>
        <taxon>Hexapoda</taxon>
        <taxon>Insecta</taxon>
        <taxon>Pterygota</taxon>
        <taxon>Neoptera</taxon>
        <taxon>Endopterygota</taxon>
        <taxon>Lepidoptera</taxon>
        <taxon>Glossata</taxon>
        <taxon>Ditrysia</taxon>
        <taxon>Tineoidea</taxon>
        <taxon>Psychidae</taxon>
        <taxon>Oiketicinae</taxon>
        <taxon>Eumeta</taxon>
    </lineage>
</organism>
<gene>
    <name evidence="1" type="ORF">EVAR_35564_1</name>
</gene>
<dbReference type="Proteomes" id="UP000299102">
    <property type="component" value="Unassembled WGS sequence"/>
</dbReference>